<evidence type="ECO:0008006" key="4">
    <source>
        <dbReference type="Google" id="ProtNLM"/>
    </source>
</evidence>
<organism evidence="2 3">
    <name type="scientific">Vreelandella nanhaiensis</name>
    <dbReference type="NCBI Taxonomy" id="1258546"/>
    <lineage>
        <taxon>Bacteria</taxon>
        <taxon>Pseudomonadati</taxon>
        <taxon>Pseudomonadota</taxon>
        <taxon>Gammaproteobacteria</taxon>
        <taxon>Oceanospirillales</taxon>
        <taxon>Halomonadaceae</taxon>
        <taxon>Vreelandella</taxon>
    </lineage>
</organism>
<dbReference type="RefSeq" id="WP_127060835.1">
    <property type="nucleotide sequence ID" value="NZ_RZHF01000008.1"/>
</dbReference>
<proteinExistence type="predicted"/>
<reference evidence="2 3" key="1">
    <citation type="submission" date="2018-12" db="EMBL/GenBank/DDBJ databases">
        <title>three novel Halomonas strain isolated from plants.</title>
        <authorList>
            <person name="Sun C."/>
        </authorList>
    </citation>
    <scope>NUCLEOTIDE SEQUENCE [LARGE SCALE GENOMIC DNA]</scope>
    <source>
        <strain evidence="2 3">JCM 18142</strain>
    </source>
</reference>
<dbReference type="OrthoDB" id="6172626at2"/>
<dbReference type="EMBL" id="RZHF01000008">
    <property type="protein sequence ID" value="RUR32555.1"/>
    <property type="molecule type" value="Genomic_DNA"/>
</dbReference>
<feature type="compositionally biased region" description="Basic and acidic residues" evidence="1">
    <location>
        <begin position="36"/>
        <end position="63"/>
    </location>
</feature>
<comment type="caution">
    <text evidence="2">The sequence shown here is derived from an EMBL/GenBank/DDBJ whole genome shotgun (WGS) entry which is preliminary data.</text>
</comment>
<protein>
    <recommendedName>
        <fullName evidence="4">Zinc ribbon domain-containing protein</fullName>
    </recommendedName>
</protein>
<keyword evidence="3" id="KW-1185">Reference proteome</keyword>
<dbReference type="AlphaFoldDB" id="A0A3S0W5X2"/>
<evidence type="ECO:0000313" key="3">
    <source>
        <dbReference type="Proteomes" id="UP000287023"/>
    </source>
</evidence>
<evidence type="ECO:0000313" key="2">
    <source>
        <dbReference type="EMBL" id="RUR32555.1"/>
    </source>
</evidence>
<sequence length="72" mass="8104">MTHHTKCQKCGHEYVTDAETHTPKTNECNACGAELYDSHTHHDQEDSGESEHPIEKGLRKVTDEITGNKTKI</sequence>
<accession>A0A3S0W5X2</accession>
<name>A0A3S0W5X2_9GAMM</name>
<feature type="region of interest" description="Disordered" evidence="1">
    <location>
        <begin position="1"/>
        <end position="72"/>
    </location>
</feature>
<gene>
    <name evidence="2" type="ORF">ELY38_06955</name>
</gene>
<dbReference type="Proteomes" id="UP000287023">
    <property type="component" value="Unassembled WGS sequence"/>
</dbReference>
<feature type="compositionally biased region" description="Basic and acidic residues" evidence="1">
    <location>
        <begin position="10"/>
        <end position="24"/>
    </location>
</feature>
<evidence type="ECO:0000256" key="1">
    <source>
        <dbReference type="SAM" id="MobiDB-lite"/>
    </source>
</evidence>